<dbReference type="InterPro" id="IPR027558">
    <property type="entry name" value="Pre_pil_HX9DG_C"/>
</dbReference>
<sequence>MQENNATSTTETEPQPLITVERFWIGLVVVLLLLGLTLFLGLFFLPQTVYTLTLGWISYLWRVVPTLTLSISGTLWFLCTLSLFLIGVHLVGRKLFRGTPDTVKRIESTKRVSRWRLRWTATLVSLLLVLITSGISLIGISHQLWWMAAGDQRALLRERPLSLFYPVAFIEGQRRRASLSHLKQIGLGMHNYHGEHDQLPIGATVDATGNPHHGWVARILPYLDQPDLFQQIDFNQPWTAEENRQVFEKPLRVLENPGLSYDFKPGDIQQTDRSRYRPAHYAANQRLLGLNGGLRIRDIKDGTSHTIMGGEVKAGIRAWGNPLNIRDPARGINQGPGTFAGPFGPGANVLIADGSVRFLSEDIDPAVLKALSTPDGREVLEENPSPSGNTKGGQREH</sequence>
<evidence type="ECO:0000313" key="4">
    <source>
        <dbReference type="EMBL" id="QGQ23621.1"/>
    </source>
</evidence>
<evidence type="ECO:0000313" key="5">
    <source>
        <dbReference type="Proteomes" id="UP000427281"/>
    </source>
</evidence>
<proteinExistence type="predicted"/>
<evidence type="ECO:0000256" key="1">
    <source>
        <dbReference type="SAM" id="MobiDB-lite"/>
    </source>
</evidence>
<dbReference type="PANTHER" id="PTHR30093">
    <property type="entry name" value="GENERAL SECRETION PATHWAY PROTEIN G"/>
    <property type="match status" value="1"/>
</dbReference>
<keyword evidence="2" id="KW-0472">Membrane</keyword>
<feature type="region of interest" description="Disordered" evidence="1">
    <location>
        <begin position="373"/>
        <end position="397"/>
    </location>
</feature>
<keyword evidence="5" id="KW-1185">Reference proteome</keyword>
<dbReference type="AlphaFoldDB" id="A0A6I6AET1"/>
<feature type="transmembrane region" description="Helical" evidence="2">
    <location>
        <begin position="75"/>
        <end position="96"/>
    </location>
</feature>
<evidence type="ECO:0000259" key="3">
    <source>
        <dbReference type="Pfam" id="PF07596"/>
    </source>
</evidence>
<dbReference type="NCBIfam" id="TIGR04294">
    <property type="entry name" value="pre_pil_HX9DG"/>
    <property type="match status" value="1"/>
</dbReference>
<keyword evidence="2" id="KW-1133">Transmembrane helix</keyword>
<dbReference type="Proteomes" id="UP000427281">
    <property type="component" value="Chromosome"/>
</dbReference>
<protein>
    <submittedName>
        <fullName evidence="4">DUF1559 domain-containing protein</fullName>
    </submittedName>
</protein>
<gene>
    <name evidence="4" type="ORF">F1728_13445</name>
</gene>
<accession>A0A6I6AET1</accession>
<dbReference type="KEGG" id="gim:F1728_13445"/>
<reference evidence="4 5" key="1">
    <citation type="submission" date="2019-09" db="EMBL/GenBank/DDBJ databases">
        <title>Gimesia benthica sp. nov., a novel bacterium isolated from deep-sea water of the Northwest Indian Ocean.</title>
        <authorList>
            <person name="Dai X."/>
        </authorList>
    </citation>
    <scope>NUCLEOTIDE SEQUENCE [LARGE SCALE GENOMIC DNA]</scope>
    <source>
        <strain evidence="4 5">E7</strain>
    </source>
</reference>
<dbReference type="InterPro" id="IPR011453">
    <property type="entry name" value="DUF1559"/>
</dbReference>
<name>A0A6I6AET1_9PLAN</name>
<dbReference type="PANTHER" id="PTHR30093:SF2">
    <property type="entry name" value="TYPE II SECRETION SYSTEM PROTEIN H"/>
    <property type="match status" value="1"/>
</dbReference>
<organism evidence="4 5">
    <name type="scientific">Gimesia benthica</name>
    <dbReference type="NCBI Taxonomy" id="2608982"/>
    <lineage>
        <taxon>Bacteria</taxon>
        <taxon>Pseudomonadati</taxon>
        <taxon>Planctomycetota</taxon>
        <taxon>Planctomycetia</taxon>
        <taxon>Planctomycetales</taxon>
        <taxon>Planctomycetaceae</taxon>
        <taxon>Gimesia</taxon>
    </lineage>
</organism>
<keyword evidence="2" id="KW-0812">Transmembrane</keyword>
<feature type="transmembrane region" description="Helical" evidence="2">
    <location>
        <begin position="117"/>
        <end position="140"/>
    </location>
</feature>
<dbReference type="EMBL" id="CP043930">
    <property type="protein sequence ID" value="QGQ23621.1"/>
    <property type="molecule type" value="Genomic_DNA"/>
</dbReference>
<feature type="transmembrane region" description="Helical" evidence="2">
    <location>
        <begin position="23"/>
        <end position="45"/>
    </location>
</feature>
<feature type="domain" description="DUF1559" evidence="3">
    <location>
        <begin position="174"/>
        <end position="315"/>
    </location>
</feature>
<dbReference type="RefSeq" id="WP_155364547.1">
    <property type="nucleotide sequence ID" value="NZ_CP043930.1"/>
</dbReference>
<dbReference type="Pfam" id="PF07596">
    <property type="entry name" value="SBP_bac_10"/>
    <property type="match status" value="1"/>
</dbReference>
<evidence type="ECO:0000256" key="2">
    <source>
        <dbReference type="SAM" id="Phobius"/>
    </source>
</evidence>